<evidence type="ECO:0000259" key="10">
    <source>
        <dbReference type="Pfam" id="PF00483"/>
    </source>
</evidence>
<organism evidence="13 14">
    <name type="scientific">Pontibacterium sinense</name>
    <dbReference type="NCBI Taxonomy" id="2781979"/>
    <lineage>
        <taxon>Bacteria</taxon>
        <taxon>Pseudomonadati</taxon>
        <taxon>Pseudomonadota</taxon>
        <taxon>Gammaproteobacteria</taxon>
        <taxon>Oceanospirillales</taxon>
        <taxon>Oceanospirillaceae</taxon>
        <taxon>Pontibacterium</taxon>
    </lineage>
</organism>
<dbReference type="FunFam" id="3.90.550.10:FF:000046">
    <property type="entry name" value="Mannose-1-phosphate guanylyltransferase (GDP)"/>
    <property type="match status" value="1"/>
</dbReference>
<dbReference type="SUPFAM" id="SSF51182">
    <property type="entry name" value="RmlC-like cupins"/>
    <property type="match status" value="1"/>
</dbReference>
<dbReference type="InterPro" id="IPR049577">
    <property type="entry name" value="GMPP_N"/>
</dbReference>
<evidence type="ECO:0000256" key="5">
    <source>
        <dbReference type="ARBA" id="ARBA00022695"/>
    </source>
</evidence>
<dbReference type="InterPro" id="IPR011051">
    <property type="entry name" value="RmlC_Cupin_sf"/>
</dbReference>
<dbReference type="EMBL" id="JADEYS010000014">
    <property type="protein sequence ID" value="MBE9398401.1"/>
    <property type="molecule type" value="Genomic_DNA"/>
</dbReference>
<dbReference type="InterPro" id="IPR006375">
    <property type="entry name" value="Man1P_GuaTrfase/Man6P_Isoase"/>
</dbReference>
<keyword evidence="4 13" id="KW-0808">Transferase</keyword>
<keyword evidence="14" id="KW-1185">Reference proteome</keyword>
<comment type="similarity">
    <text evidence="2 9">Belongs to the mannose-6-phosphate isomerase type 2 family.</text>
</comment>
<dbReference type="FunFam" id="2.60.120.10:FF:000032">
    <property type="entry name" value="Mannose-1-phosphate guanylyltransferase/mannose-6-phosphate isomerase"/>
    <property type="match status" value="1"/>
</dbReference>
<evidence type="ECO:0000259" key="11">
    <source>
        <dbReference type="Pfam" id="PF01050"/>
    </source>
</evidence>
<evidence type="ECO:0000313" key="13">
    <source>
        <dbReference type="EMBL" id="MBE9398401.1"/>
    </source>
</evidence>
<name>A0A8J7KAT3_9GAMM</name>
<reference evidence="13" key="1">
    <citation type="submission" date="2020-10" db="EMBL/GenBank/DDBJ databases">
        <title>Bacterium isolated from coastal waters sediment.</title>
        <authorList>
            <person name="Chen R.-J."/>
            <person name="Lu D.-C."/>
            <person name="Zhu K.-L."/>
            <person name="Du Z.-J."/>
        </authorList>
    </citation>
    <scope>NUCLEOTIDE SEQUENCE</scope>
    <source>
        <strain evidence="13">N1Y112</strain>
    </source>
</reference>
<evidence type="ECO:0000256" key="8">
    <source>
        <dbReference type="ARBA" id="ARBA00047343"/>
    </source>
</evidence>
<evidence type="ECO:0000256" key="6">
    <source>
        <dbReference type="ARBA" id="ARBA00022741"/>
    </source>
</evidence>
<keyword evidence="6" id="KW-0547">Nucleotide-binding</keyword>
<dbReference type="InterPro" id="IPR029044">
    <property type="entry name" value="Nucleotide-diphossugar_trans"/>
</dbReference>
<sequence length="476" mass="52684">MITPVVLAGGSGARLWPLSRAMYPKQFLPLNSDVSMLQETLLRLKGLSVSRPHIVCNEEHRFLVAEHVRQLNLQAKIMLEPVGKNTAPAIALSALELAACGHSDALMLVLPADHVIDDTNTFQSAVTEAASAAKAGAFVTFGIVPTEPATGYGYIRFRPDHNDDAVALSVQSFVEKPDQAVARDYIASGEYYWNSGMFMVRVDRYLEELKSYRPDILKVCEQSMLKATHDHDFIRVDSAVFAECLEDSVDYAVMEPLCGSGDAGEVLVVPLDAGWSDVGSLSALWDIKSKDSNGNVVEGDVILEQTRNCFVHGQDRLVATVGLKDLVIVDTKDALLVASKGSVQDVRSVVHTLKAHERSEYLQHREVYRPWGKFDSIDDGDRYLVKHITVNPGEKLSLQKHHYRAEHWVIVSGTAEVRCGDKLILLSENQSTYIPLGETHQLRNPGEVPLEIIEIQSGVYLGEDDIIRYADEYGRT</sequence>
<dbReference type="InterPro" id="IPR054566">
    <property type="entry name" value="ManC/GMP-like_b-helix"/>
</dbReference>
<gene>
    <name evidence="13" type="ORF">IOQ59_14160</name>
</gene>
<comment type="catalytic activity">
    <reaction evidence="8">
        <text>alpha-D-mannose 1-phosphate + GTP + H(+) = GDP-alpha-D-mannose + diphosphate</text>
        <dbReference type="Rhea" id="RHEA:15229"/>
        <dbReference type="ChEBI" id="CHEBI:15378"/>
        <dbReference type="ChEBI" id="CHEBI:33019"/>
        <dbReference type="ChEBI" id="CHEBI:37565"/>
        <dbReference type="ChEBI" id="CHEBI:57527"/>
        <dbReference type="ChEBI" id="CHEBI:58409"/>
        <dbReference type="EC" id="2.7.7.13"/>
    </reaction>
</comment>
<evidence type="ECO:0000256" key="4">
    <source>
        <dbReference type="ARBA" id="ARBA00022679"/>
    </source>
</evidence>
<dbReference type="RefSeq" id="WP_193954036.1">
    <property type="nucleotide sequence ID" value="NZ_JADEYS010000014.1"/>
</dbReference>
<evidence type="ECO:0000259" key="12">
    <source>
        <dbReference type="Pfam" id="PF22640"/>
    </source>
</evidence>
<dbReference type="GO" id="GO:0000271">
    <property type="term" value="P:polysaccharide biosynthetic process"/>
    <property type="evidence" value="ECO:0007669"/>
    <property type="project" value="InterPro"/>
</dbReference>
<dbReference type="GO" id="GO:0005525">
    <property type="term" value="F:GTP binding"/>
    <property type="evidence" value="ECO:0007669"/>
    <property type="project" value="UniProtKB-KW"/>
</dbReference>
<dbReference type="Gene3D" id="3.90.550.10">
    <property type="entry name" value="Spore Coat Polysaccharide Biosynthesis Protein SpsA, Chain A"/>
    <property type="match status" value="1"/>
</dbReference>
<keyword evidence="13" id="KW-0413">Isomerase</keyword>
<evidence type="ECO:0000256" key="2">
    <source>
        <dbReference type="ARBA" id="ARBA00006115"/>
    </source>
</evidence>
<dbReference type="Proteomes" id="UP000640333">
    <property type="component" value="Unassembled WGS sequence"/>
</dbReference>
<evidence type="ECO:0000313" key="14">
    <source>
        <dbReference type="Proteomes" id="UP000640333"/>
    </source>
</evidence>
<dbReference type="InterPro" id="IPR051161">
    <property type="entry name" value="Mannose-6P_isomerase_type2"/>
</dbReference>
<evidence type="ECO:0000256" key="1">
    <source>
        <dbReference type="ARBA" id="ARBA00004823"/>
    </source>
</evidence>
<evidence type="ECO:0000256" key="7">
    <source>
        <dbReference type="ARBA" id="ARBA00023134"/>
    </source>
</evidence>
<dbReference type="Pfam" id="PF22640">
    <property type="entry name" value="ManC_GMP_beta-helix"/>
    <property type="match status" value="1"/>
</dbReference>
<dbReference type="CDD" id="cd02509">
    <property type="entry name" value="GDP-M1P_Guanylyltransferase"/>
    <property type="match status" value="1"/>
</dbReference>
<feature type="domain" description="MannoseP isomerase/GMP-like beta-helix" evidence="12">
    <location>
        <begin position="301"/>
        <end position="353"/>
    </location>
</feature>
<comment type="pathway">
    <text evidence="1">Nucleotide-sugar biosynthesis; GDP-alpha-D-mannose biosynthesis; GDP-alpha-D-mannose from alpha-D-mannose 1-phosphate (GTP route): step 1/1.</text>
</comment>
<dbReference type="UniPathway" id="UPA00126">
    <property type="reaction ID" value="UER00930"/>
</dbReference>
<feature type="domain" description="Nucleotidyl transferase" evidence="10">
    <location>
        <begin position="4"/>
        <end position="292"/>
    </location>
</feature>
<dbReference type="PANTHER" id="PTHR46390">
    <property type="entry name" value="MANNOSE-1-PHOSPHATE GUANYLYLTRANSFERASE"/>
    <property type="match status" value="1"/>
</dbReference>
<evidence type="ECO:0000256" key="3">
    <source>
        <dbReference type="ARBA" id="ARBA00012387"/>
    </source>
</evidence>
<dbReference type="NCBIfam" id="TIGR01479">
    <property type="entry name" value="GMP_PMI"/>
    <property type="match status" value="1"/>
</dbReference>
<dbReference type="Gene3D" id="2.60.120.10">
    <property type="entry name" value="Jelly Rolls"/>
    <property type="match status" value="1"/>
</dbReference>
<dbReference type="GO" id="GO:0004475">
    <property type="term" value="F:mannose-1-phosphate guanylyltransferase (GTP) activity"/>
    <property type="evidence" value="ECO:0007669"/>
    <property type="project" value="UniProtKB-EC"/>
</dbReference>
<dbReference type="Pfam" id="PF01050">
    <property type="entry name" value="MannoseP_isomer"/>
    <property type="match status" value="1"/>
</dbReference>
<evidence type="ECO:0000256" key="9">
    <source>
        <dbReference type="RuleBase" id="RU004190"/>
    </source>
</evidence>
<feature type="domain" description="Mannose-6-phosphate isomerase type II C-terminal" evidence="11">
    <location>
        <begin position="357"/>
        <end position="471"/>
    </location>
</feature>
<accession>A0A8J7KAT3</accession>
<dbReference type="CDD" id="cd02213">
    <property type="entry name" value="cupin_PMI_typeII_C"/>
    <property type="match status" value="1"/>
</dbReference>
<keyword evidence="7" id="KW-0342">GTP-binding</keyword>
<dbReference type="GO" id="GO:0009298">
    <property type="term" value="P:GDP-mannose biosynthetic process"/>
    <property type="evidence" value="ECO:0007669"/>
    <property type="project" value="UniProtKB-UniPathway"/>
</dbReference>
<comment type="caution">
    <text evidence="13">The sequence shown here is derived from an EMBL/GenBank/DDBJ whole genome shotgun (WGS) entry which is preliminary data.</text>
</comment>
<dbReference type="SUPFAM" id="SSF53448">
    <property type="entry name" value="Nucleotide-diphospho-sugar transferases"/>
    <property type="match status" value="1"/>
</dbReference>
<dbReference type="InterPro" id="IPR005835">
    <property type="entry name" value="NTP_transferase_dom"/>
</dbReference>
<dbReference type="Pfam" id="PF00483">
    <property type="entry name" value="NTP_transferase"/>
    <property type="match status" value="1"/>
</dbReference>
<proteinExistence type="inferred from homology"/>
<keyword evidence="5 13" id="KW-0548">Nucleotidyltransferase</keyword>
<dbReference type="PANTHER" id="PTHR46390:SF1">
    <property type="entry name" value="MANNOSE-1-PHOSPHATE GUANYLYLTRANSFERASE"/>
    <property type="match status" value="1"/>
</dbReference>
<dbReference type="InterPro" id="IPR001538">
    <property type="entry name" value="Man6P_isomerase-2_C"/>
</dbReference>
<protein>
    <recommendedName>
        <fullName evidence="3">mannose-1-phosphate guanylyltransferase</fullName>
        <ecNumber evidence="3">2.7.7.13</ecNumber>
    </recommendedName>
</protein>
<dbReference type="AlphaFoldDB" id="A0A8J7KAT3"/>
<dbReference type="GO" id="GO:0016853">
    <property type="term" value="F:isomerase activity"/>
    <property type="evidence" value="ECO:0007669"/>
    <property type="project" value="UniProtKB-KW"/>
</dbReference>
<dbReference type="EC" id="2.7.7.13" evidence="3"/>
<dbReference type="InterPro" id="IPR014710">
    <property type="entry name" value="RmlC-like_jellyroll"/>
</dbReference>